<dbReference type="InterPro" id="IPR036291">
    <property type="entry name" value="NAD(P)-bd_dom_sf"/>
</dbReference>
<gene>
    <name evidence="1" type="ORF">CB5_LOCUS6919</name>
</gene>
<sequence length="211" mass="22870">MEMQSIKEALRYLMGFAGPSGFGSSSTADQVTAQDSSHSTPPNLTAIITGATSGIGAETARVLAKRGLRLIIPARDVKRAAEVRERIRRESPTAEIVVIEMDLSSIASIRRFCARFLALGLPLNILIYNATTAYAQSKLANIMHAKEIARQLKGASTTCYVALNPQVQGISGKYFVDCNESSCSSLADDEIAAQNLWKETHTLVRRLISKP</sequence>
<dbReference type="PANTHER" id="PTHR48476:SF1">
    <property type="entry name" value="SHORT-CHAIN DEHYDROGENASE TIC 32, CHLOROPLASTIC-LIKE"/>
    <property type="match status" value="1"/>
</dbReference>
<reference evidence="1" key="1">
    <citation type="submission" date="2020-07" db="EMBL/GenBank/DDBJ databases">
        <authorList>
            <person name="Lin J."/>
        </authorList>
    </citation>
    <scope>NUCLEOTIDE SEQUENCE</scope>
</reference>
<dbReference type="Gene3D" id="3.40.50.720">
    <property type="entry name" value="NAD(P)-binding Rossmann-like Domain"/>
    <property type="match status" value="2"/>
</dbReference>
<dbReference type="PANTHER" id="PTHR48476">
    <property type="entry name" value="SHORT-CHAIN DEHYDROGENASE TIC 32, CHLOROPLASTIC-LIKE"/>
    <property type="match status" value="1"/>
</dbReference>
<dbReference type="PRINTS" id="PR00081">
    <property type="entry name" value="GDHRDH"/>
</dbReference>
<accession>A0A6V7NZ16</accession>
<protein>
    <recommendedName>
        <fullName evidence="2">Short-chain dehydrogenase TIC 32, chloroplastic</fullName>
    </recommendedName>
</protein>
<dbReference type="InterPro" id="IPR002347">
    <property type="entry name" value="SDR_fam"/>
</dbReference>
<dbReference type="EMBL" id="LR862143">
    <property type="protein sequence ID" value="CAD1823708.1"/>
    <property type="molecule type" value="Genomic_DNA"/>
</dbReference>
<dbReference type="AlphaFoldDB" id="A0A6V7NZ16"/>
<dbReference type="InterPro" id="IPR055280">
    <property type="entry name" value="TIC32"/>
</dbReference>
<name>A0A6V7NZ16_ANACO</name>
<dbReference type="SUPFAM" id="SSF51735">
    <property type="entry name" value="NAD(P)-binding Rossmann-fold domains"/>
    <property type="match status" value="1"/>
</dbReference>
<evidence type="ECO:0008006" key="2">
    <source>
        <dbReference type="Google" id="ProtNLM"/>
    </source>
</evidence>
<organism evidence="1">
    <name type="scientific">Ananas comosus var. bracteatus</name>
    <name type="common">red pineapple</name>
    <dbReference type="NCBI Taxonomy" id="296719"/>
    <lineage>
        <taxon>Eukaryota</taxon>
        <taxon>Viridiplantae</taxon>
        <taxon>Streptophyta</taxon>
        <taxon>Embryophyta</taxon>
        <taxon>Tracheophyta</taxon>
        <taxon>Spermatophyta</taxon>
        <taxon>Magnoliopsida</taxon>
        <taxon>Liliopsida</taxon>
        <taxon>Poales</taxon>
        <taxon>Bromeliaceae</taxon>
        <taxon>Bromelioideae</taxon>
        <taxon>Ananas</taxon>
    </lineage>
</organism>
<proteinExistence type="predicted"/>
<dbReference type="Pfam" id="PF00106">
    <property type="entry name" value="adh_short"/>
    <property type="match status" value="1"/>
</dbReference>
<evidence type="ECO:0000313" key="1">
    <source>
        <dbReference type="EMBL" id="CAD1823708.1"/>
    </source>
</evidence>